<dbReference type="Pfam" id="PF07896">
    <property type="entry name" value="DUF1674"/>
    <property type="match status" value="1"/>
</dbReference>
<protein>
    <recommendedName>
        <fullName evidence="2">Succinate dehydrogenase assembly factor 4, mitochondrial</fullName>
    </recommendedName>
</protein>
<evidence type="ECO:0000256" key="1">
    <source>
        <dbReference type="ARBA" id="ARBA00005701"/>
    </source>
</evidence>
<comment type="similarity">
    <text evidence="1">Belongs to the SDHAF4 family.</text>
</comment>
<proteinExistence type="inferred from homology"/>
<organism evidence="4">
    <name type="scientific">Dunaliella tertiolecta</name>
    <name type="common">Green alga</name>
    <dbReference type="NCBI Taxonomy" id="3047"/>
    <lineage>
        <taxon>Eukaryota</taxon>
        <taxon>Viridiplantae</taxon>
        <taxon>Chlorophyta</taxon>
        <taxon>core chlorophytes</taxon>
        <taxon>Chlorophyceae</taxon>
        <taxon>CS clade</taxon>
        <taxon>Chlamydomonadales</taxon>
        <taxon>Dunaliellaceae</taxon>
        <taxon>Dunaliella</taxon>
    </lineage>
</organism>
<feature type="compositionally biased region" description="Polar residues" evidence="3">
    <location>
        <begin position="110"/>
        <end position="124"/>
    </location>
</feature>
<feature type="compositionally biased region" description="Basic and acidic residues" evidence="3">
    <location>
        <begin position="100"/>
        <end position="109"/>
    </location>
</feature>
<gene>
    <name evidence="4" type="ORF">DTER00134_LOCUS22468</name>
</gene>
<evidence type="ECO:0000256" key="2">
    <source>
        <dbReference type="ARBA" id="ARBA00022170"/>
    </source>
</evidence>
<dbReference type="GO" id="GO:0005739">
    <property type="term" value="C:mitochondrion"/>
    <property type="evidence" value="ECO:0007669"/>
    <property type="project" value="TreeGrafter"/>
</dbReference>
<reference evidence="4" key="1">
    <citation type="submission" date="2021-01" db="EMBL/GenBank/DDBJ databases">
        <authorList>
            <person name="Corre E."/>
            <person name="Pelletier E."/>
            <person name="Niang G."/>
            <person name="Scheremetjew M."/>
            <person name="Finn R."/>
            <person name="Kale V."/>
            <person name="Holt S."/>
            <person name="Cochrane G."/>
            <person name="Meng A."/>
            <person name="Brown T."/>
            <person name="Cohen L."/>
        </authorList>
    </citation>
    <scope>NUCLEOTIDE SEQUENCE</scope>
    <source>
        <strain evidence="4">CCMP1320</strain>
    </source>
</reference>
<feature type="region of interest" description="Disordered" evidence="3">
    <location>
        <begin position="47"/>
        <end position="86"/>
    </location>
</feature>
<feature type="compositionally biased region" description="Acidic residues" evidence="3">
    <location>
        <begin position="125"/>
        <end position="137"/>
    </location>
</feature>
<feature type="region of interest" description="Disordered" evidence="3">
    <location>
        <begin position="99"/>
        <end position="177"/>
    </location>
</feature>
<accession>A0A7S3VTX3</accession>
<feature type="compositionally biased region" description="Basic and acidic residues" evidence="3">
    <location>
        <begin position="157"/>
        <end position="177"/>
    </location>
</feature>
<dbReference type="PANTHER" id="PTHR28524">
    <property type="entry name" value="SUCCINATE DEHYDROGENASE ASSEMBLY FACTOR 4, MITOCHONDRIAL"/>
    <property type="match status" value="1"/>
</dbReference>
<feature type="compositionally biased region" description="Polar residues" evidence="3">
    <location>
        <begin position="47"/>
        <end position="60"/>
    </location>
</feature>
<evidence type="ECO:0000256" key="3">
    <source>
        <dbReference type="SAM" id="MobiDB-lite"/>
    </source>
</evidence>
<evidence type="ECO:0000313" key="4">
    <source>
        <dbReference type="EMBL" id="CAE0507391.1"/>
    </source>
</evidence>
<dbReference type="AlphaFoldDB" id="A0A7S3VTX3"/>
<sequence>MLRALCGPVLQPGSRLGAESLSSVVTSVTVSWPQRPFIFAVNRTMGSTSSSDEVQGSSEAHTPAADPQEQAKHGAEASARPQTVSSGIGVDLFTQAMQSKAEEQLRRMLEQQSRISAASTQASSTEDDMEDDEDLSDEDKILPNPETGEVLGPAEKNQGKEPTRFGDWEIRGRCTDW</sequence>
<dbReference type="GO" id="GO:0034553">
    <property type="term" value="P:mitochondrial respiratory chain complex II assembly"/>
    <property type="evidence" value="ECO:0007669"/>
    <property type="project" value="TreeGrafter"/>
</dbReference>
<name>A0A7S3VTX3_DUNTE</name>
<dbReference type="EMBL" id="HBIP01037136">
    <property type="protein sequence ID" value="CAE0507391.1"/>
    <property type="molecule type" value="Transcribed_RNA"/>
</dbReference>
<dbReference type="PANTHER" id="PTHR28524:SF3">
    <property type="entry name" value="SUCCINATE DEHYDROGENASE ASSEMBLY FACTOR 4, MITOCHONDRIAL"/>
    <property type="match status" value="1"/>
</dbReference>
<dbReference type="InterPro" id="IPR012875">
    <property type="entry name" value="SDHF4"/>
</dbReference>